<gene>
    <name evidence="2" type="ORF">BJ508DRAFT_310100</name>
</gene>
<feature type="region of interest" description="Disordered" evidence="1">
    <location>
        <begin position="517"/>
        <end position="537"/>
    </location>
</feature>
<sequence>MIEKSVKIAKRLTLYVDKLIHGPKFQSHLFQTTLQPDKPRPDLLKKQRVHQYSKITCSCCLIRIHHNEEVFRCEAHHYHEKHGHSTHGGRCLACIVNCRANPCGEIINCEYLRKAEAYMQDRVKQDRRTYIRNWLRMNDEESEWRRDPHDRRAVRVRKKGPKPNKAEPRVIIVRAESPVMPNRRTRKPNAIPVAQPQPVSNSSTLPEETPSTIPNERTRNGNGPFEAPVAQSQQVIINLYNSGTPSDPPVTLKEPSRGAVPTTTASQVQQDISNRHAPNFSSAVASKEHSRDPVSPSSSSQAQRDIDSQQPSKVPDGKSRASRQILRAFEATAQHQQSNKETGETNKTPGHSRPYKPTPVPQQEARPERDNDQEPPRAPNEPSPEHIAVARDEQFNEKPELIKQEGQSCAHMTASSSQPQPELENTTQGSANSQAGKLSEHIAAQATRHHQLNRHSEPIVQSKPPPVPHKSTRPDIVATVSRPDDQVVDIYRIRGILTRETDRSIFRIRNRMHLPETKRIRTDSSNEPKQDTEEGSSMSIVHLWGGWTPSFPTPLADSDPYDSELRADGFEGEGRSSCSPVDKGTVDPKQTKVDKGKAKME</sequence>
<feature type="compositionally biased region" description="Basic and acidic residues" evidence="1">
    <location>
        <begin position="584"/>
        <end position="601"/>
    </location>
</feature>
<feature type="compositionally biased region" description="Polar residues" evidence="1">
    <location>
        <begin position="413"/>
        <end position="436"/>
    </location>
</feature>
<feature type="compositionally biased region" description="Low complexity" evidence="1">
    <location>
        <begin position="293"/>
        <end position="303"/>
    </location>
</feature>
<dbReference type="Proteomes" id="UP000275078">
    <property type="component" value="Unassembled WGS sequence"/>
</dbReference>
<proteinExistence type="predicted"/>
<organism evidence="2 3">
    <name type="scientific">Ascobolus immersus RN42</name>
    <dbReference type="NCBI Taxonomy" id="1160509"/>
    <lineage>
        <taxon>Eukaryota</taxon>
        <taxon>Fungi</taxon>
        <taxon>Dikarya</taxon>
        <taxon>Ascomycota</taxon>
        <taxon>Pezizomycotina</taxon>
        <taxon>Pezizomycetes</taxon>
        <taxon>Pezizales</taxon>
        <taxon>Ascobolaceae</taxon>
        <taxon>Ascobolus</taxon>
    </lineage>
</organism>
<feature type="compositionally biased region" description="Basic and acidic residues" evidence="1">
    <location>
        <begin position="517"/>
        <end position="532"/>
    </location>
</feature>
<feature type="region of interest" description="Disordered" evidence="1">
    <location>
        <begin position="552"/>
        <end position="601"/>
    </location>
</feature>
<keyword evidence="3" id="KW-1185">Reference proteome</keyword>
<feature type="compositionally biased region" description="Polar residues" evidence="1">
    <location>
        <begin position="197"/>
        <end position="215"/>
    </location>
</feature>
<dbReference type="EMBL" id="ML119725">
    <property type="protein sequence ID" value="RPA77514.1"/>
    <property type="molecule type" value="Genomic_DNA"/>
</dbReference>
<feature type="compositionally biased region" description="Basic and acidic residues" evidence="1">
    <location>
        <begin position="563"/>
        <end position="574"/>
    </location>
</feature>
<feature type="region of interest" description="Disordered" evidence="1">
    <location>
        <begin position="240"/>
        <end position="480"/>
    </location>
</feature>
<dbReference type="AlphaFoldDB" id="A0A3N4I6V2"/>
<feature type="compositionally biased region" description="Polar residues" evidence="1">
    <location>
        <begin position="333"/>
        <end position="349"/>
    </location>
</feature>
<feature type="region of interest" description="Disordered" evidence="1">
    <location>
        <begin position="178"/>
        <end position="226"/>
    </location>
</feature>
<evidence type="ECO:0000313" key="2">
    <source>
        <dbReference type="EMBL" id="RPA77514.1"/>
    </source>
</evidence>
<name>A0A3N4I6V2_ASCIM</name>
<feature type="compositionally biased region" description="Basic and acidic residues" evidence="1">
    <location>
        <begin position="388"/>
        <end position="403"/>
    </location>
</feature>
<reference evidence="2 3" key="1">
    <citation type="journal article" date="2018" name="Nat. Ecol. Evol.">
        <title>Pezizomycetes genomes reveal the molecular basis of ectomycorrhizal truffle lifestyle.</title>
        <authorList>
            <person name="Murat C."/>
            <person name="Payen T."/>
            <person name="Noel B."/>
            <person name="Kuo A."/>
            <person name="Morin E."/>
            <person name="Chen J."/>
            <person name="Kohler A."/>
            <person name="Krizsan K."/>
            <person name="Balestrini R."/>
            <person name="Da Silva C."/>
            <person name="Montanini B."/>
            <person name="Hainaut M."/>
            <person name="Levati E."/>
            <person name="Barry K.W."/>
            <person name="Belfiori B."/>
            <person name="Cichocki N."/>
            <person name="Clum A."/>
            <person name="Dockter R.B."/>
            <person name="Fauchery L."/>
            <person name="Guy J."/>
            <person name="Iotti M."/>
            <person name="Le Tacon F."/>
            <person name="Lindquist E.A."/>
            <person name="Lipzen A."/>
            <person name="Malagnac F."/>
            <person name="Mello A."/>
            <person name="Molinier V."/>
            <person name="Miyauchi S."/>
            <person name="Poulain J."/>
            <person name="Riccioni C."/>
            <person name="Rubini A."/>
            <person name="Sitrit Y."/>
            <person name="Splivallo R."/>
            <person name="Traeger S."/>
            <person name="Wang M."/>
            <person name="Zifcakova L."/>
            <person name="Wipf D."/>
            <person name="Zambonelli A."/>
            <person name="Paolocci F."/>
            <person name="Nowrousian M."/>
            <person name="Ottonello S."/>
            <person name="Baldrian P."/>
            <person name="Spatafora J.W."/>
            <person name="Henrissat B."/>
            <person name="Nagy L.G."/>
            <person name="Aury J.M."/>
            <person name="Wincker P."/>
            <person name="Grigoriev I.V."/>
            <person name="Bonfante P."/>
            <person name="Martin F.M."/>
        </authorList>
    </citation>
    <scope>NUCLEOTIDE SEQUENCE [LARGE SCALE GENOMIC DNA]</scope>
    <source>
        <strain evidence="2 3">RN42</strain>
    </source>
</reference>
<evidence type="ECO:0000313" key="3">
    <source>
        <dbReference type="Proteomes" id="UP000275078"/>
    </source>
</evidence>
<evidence type="ECO:0000256" key="1">
    <source>
        <dbReference type="SAM" id="MobiDB-lite"/>
    </source>
</evidence>
<accession>A0A3N4I6V2</accession>
<feature type="compositionally biased region" description="Polar residues" evidence="1">
    <location>
        <begin position="261"/>
        <end position="272"/>
    </location>
</feature>
<protein>
    <submittedName>
        <fullName evidence="2">Uncharacterized protein</fullName>
    </submittedName>
</protein>
<feature type="compositionally biased region" description="Basic and acidic residues" evidence="1">
    <location>
        <begin position="365"/>
        <end position="375"/>
    </location>
</feature>